<keyword evidence="4 6" id="KW-1133">Transmembrane helix</keyword>
<evidence type="ECO:0000256" key="6">
    <source>
        <dbReference type="SAM" id="Phobius"/>
    </source>
</evidence>
<evidence type="ECO:0000256" key="5">
    <source>
        <dbReference type="ARBA" id="ARBA00023136"/>
    </source>
</evidence>
<sequence length="322" mass="34046">MSEGLSYFLSFLAAAIPAGMPLLYGTLGEILTEKGGNLNLGVEGMMYMGAIFGFVGGYYADSVLVMLLLAFAGGALGALIYAVLTVTLKANQNVTGLTLTIFGTGLANFIGENIVLSSPSQTAKVSDALMARITNAGIPLLKEIPILGPMLFDTNIFVYLGIAIAVGMGLYLNHTRKGLNLRAIGENPAAADAAGVNVTLYKYAHILVGGGVCGIGGAYVTFVTCSGMWIQDCVGGLGWIAVALVIFASWSPYRALLGSLVFGALRVVQFYKPAFMRGISDPLFSMIPFLVTAIVLVITSIRLRPERMQPKGCGTNYDREER</sequence>
<feature type="transmembrane region" description="Helical" evidence="6">
    <location>
        <begin position="156"/>
        <end position="172"/>
    </location>
</feature>
<name>A0A9D1G318_9FIRM</name>
<dbReference type="PANTHER" id="PTHR43370:SF2">
    <property type="entry name" value="ABC TRANSPORTER PERMEASE PROTEIN"/>
    <property type="match status" value="1"/>
</dbReference>
<dbReference type="AlphaFoldDB" id="A0A9D1G318"/>
<feature type="transmembrane region" description="Helical" evidence="6">
    <location>
        <begin position="65"/>
        <end position="84"/>
    </location>
</feature>
<gene>
    <name evidence="7" type="ORF">IAA84_11130</name>
</gene>
<keyword evidence="5 6" id="KW-0472">Membrane</keyword>
<evidence type="ECO:0000313" key="7">
    <source>
        <dbReference type="EMBL" id="HIS93560.1"/>
    </source>
</evidence>
<dbReference type="Pfam" id="PF02653">
    <property type="entry name" value="BPD_transp_2"/>
    <property type="match status" value="1"/>
</dbReference>
<reference evidence="7" key="1">
    <citation type="submission" date="2020-10" db="EMBL/GenBank/DDBJ databases">
        <authorList>
            <person name="Gilroy R."/>
        </authorList>
    </citation>
    <scope>NUCLEOTIDE SEQUENCE</scope>
    <source>
        <strain evidence="7">13766</strain>
    </source>
</reference>
<dbReference type="GO" id="GO:0005886">
    <property type="term" value="C:plasma membrane"/>
    <property type="evidence" value="ECO:0007669"/>
    <property type="project" value="UniProtKB-SubCell"/>
</dbReference>
<dbReference type="PANTHER" id="PTHR43370">
    <property type="entry name" value="SUGAR ABC TRANSPORTER INTEGRAL MEMBRANE PROTEIN-RELATED"/>
    <property type="match status" value="1"/>
</dbReference>
<keyword evidence="2" id="KW-1003">Cell membrane</keyword>
<keyword evidence="3 6" id="KW-0812">Transmembrane</keyword>
<feature type="transmembrane region" description="Helical" evidence="6">
    <location>
        <begin position="6"/>
        <end position="26"/>
    </location>
</feature>
<organism evidence="7 8">
    <name type="scientific">Candidatus Alectryocaccomicrobium excrementavium</name>
    <dbReference type="NCBI Taxonomy" id="2840668"/>
    <lineage>
        <taxon>Bacteria</taxon>
        <taxon>Bacillati</taxon>
        <taxon>Bacillota</taxon>
        <taxon>Clostridia</taxon>
        <taxon>Candidatus Alectryocaccomicrobium</taxon>
    </lineage>
</organism>
<evidence type="ECO:0000256" key="3">
    <source>
        <dbReference type="ARBA" id="ARBA00022692"/>
    </source>
</evidence>
<comment type="caution">
    <text evidence="7">The sequence shown here is derived from an EMBL/GenBank/DDBJ whole genome shotgun (WGS) entry which is preliminary data.</text>
</comment>
<dbReference type="EMBL" id="DVJN01000214">
    <property type="protein sequence ID" value="HIS93560.1"/>
    <property type="molecule type" value="Genomic_DNA"/>
</dbReference>
<feature type="transmembrane region" description="Helical" evidence="6">
    <location>
        <begin position="203"/>
        <end position="222"/>
    </location>
</feature>
<proteinExistence type="predicted"/>
<evidence type="ECO:0000256" key="4">
    <source>
        <dbReference type="ARBA" id="ARBA00022989"/>
    </source>
</evidence>
<evidence type="ECO:0000256" key="1">
    <source>
        <dbReference type="ARBA" id="ARBA00004651"/>
    </source>
</evidence>
<accession>A0A9D1G318</accession>
<evidence type="ECO:0000313" key="8">
    <source>
        <dbReference type="Proteomes" id="UP000824140"/>
    </source>
</evidence>
<dbReference type="CDD" id="cd06580">
    <property type="entry name" value="TM_PBP1_transp_TpRbsC_like"/>
    <property type="match status" value="1"/>
</dbReference>
<comment type="subcellular location">
    <subcellularLocation>
        <location evidence="1">Cell membrane</location>
        <topology evidence="1">Multi-pass membrane protein</topology>
    </subcellularLocation>
</comment>
<dbReference type="InterPro" id="IPR001851">
    <property type="entry name" value="ABC_transp_permease"/>
</dbReference>
<protein>
    <submittedName>
        <fullName evidence="7">ABC transporter permease</fullName>
    </submittedName>
</protein>
<evidence type="ECO:0000256" key="2">
    <source>
        <dbReference type="ARBA" id="ARBA00022475"/>
    </source>
</evidence>
<feature type="transmembrane region" description="Helical" evidence="6">
    <location>
        <begin position="283"/>
        <end position="301"/>
    </location>
</feature>
<feature type="transmembrane region" description="Helical" evidence="6">
    <location>
        <begin position="96"/>
        <end position="116"/>
    </location>
</feature>
<reference evidence="7" key="2">
    <citation type="journal article" date="2021" name="PeerJ">
        <title>Extensive microbial diversity within the chicken gut microbiome revealed by metagenomics and culture.</title>
        <authorList>
            <person name="Gilroy R."/>
            <person name="Ravi A."/>
            <person name="Getino M."/>
            <person name="Pursley I."/>
            <person name="Horton D.L."/>
            <person name="Alikhan N.F."/>
            <person name="Baker D."/>
            <person name="Gharbi K."/>
            <person name="Hall N."/>
            <person name="Watson M."/>
            <person name="Adriaenssens E.M."/>
            <person name="Foster-Nyarko E."/>
            <person name="Jarju S."/>
            <person name="Secka A."/>
            <person name="Antonio M."/>
            <person name="Oren A."/>
            <person name="Chaudhuri R.R."/>
            <person name="La Ragione R."/>
            <person name="Hildebrand F."/>
            <person name="Pallen M.J."/>
        </authorList>
    </citation>
    <scope>NUCLEOTIDE SEQUENCE</scope>
    <source>
        <strain evidence="7">13766</strain>
    </source>
</reference>
<dbReference type="Proteomes" id="UP000824140">
    <property type="component" value="Unassembled WGS sequence"/>
</dbReference>
<feature type="transmembrane region" description="Helical" evidence="6">
    <location>
        <begin position="38"/>
        <end position="59"/>
    </location>
</feature>
<dbReference type="GO" id="GO:0022857">
    <property type="term" value="F:transmembrane transporter activity"/>
    <property type="evidence" value="ECO:0007669"/>
    <property type="project" value="InterPro"/>
</dbReference>